<dbReference type="SMART" id="SM00219">
    <property type="entry name" value="TyrKc"/>
    <property type="match status" value="1"/>
</dbReference>
<dbReference type="EMBL" id="JACEZS010000001">
    <property type="protein sequence ID" value="MBA5603947.1"/>
    <property type="molecule type" value="Genomic_DNA"/>
</dbReference>
<dbReference type="Gene3D" id="1.10.510.10">
    <property type="entry name" value="Transferase(Phosphotransferase) domain 1"/>
    <property type="match status" value="1"/>
</dbReference>
<sequence length="788" mass="82153">MNPPPNSDNDHTVLASGAAFPNALQPGTKLGEFEITCVVGQGGFGIVYHAKDHSLGRDVALKEYMPAAFAGRVGGTQVTMLSEHYAETFQVGLHSFVNEAQLLAQFDHPCLVKVYRFWEANGTGYMAMPFYQAPTLKQLLKEDHQMLAQEDWLRNFLAHILDALEVLHAKQCYHRDIAPDNILMLENDRPLLLDFGAARRVIGDMTQALTVILKPGYAPIEQYGDMTNMSQGPWTDFYALASVVYFIITDKVPPAALTRLVSDSLTPLSESAAGRYSAEFLRAIDVALGVRPEQRPQNVGEFRALLGIEQPQRATAPRTAAGQSGAVTQPGATTQGGAGRTGGPTQSRATGQAAKEEAPAEPPRKRRWKAVVLSLFGLTVLGAGGGGGWLWWNNALPFDIPYLPPPPGAKPAPVLAVAPPPPVIAPAPEPAPVESAAASASATASAEAAAPVTEAPPAPPPPPPCPLKLADGTPGCPVMVAIPAGTYRMGSVAGEPGALPEELGARPAPIAAFDLSAQEISYAQWQLCVKDRACPAPQGMAGPDLDKLPVTGISWDAAKGYADWLSKKTGGSYRLPTEAEWEYAARAGVNTTFPWGDRAGQDNAHCGQCGSHLDFHRPAPVGSFKAYAGLYDMVGNVYEWVDDCWHASHADDPKMTPAQATAACKKRVQKGGAFDSTAGDVRPVARTFGDRASTDPRVGFRIGRTPAPAPAPAAAAAAAVGASAPASAPASASTPAAALSSASASAPAAAGAASEAASGPRHGGRSGARTAPAAARQPAASTPPANAY</sequence>
<feature type="compositionally biased region" description="Low complexity" evidence="2">
    <location>
        <begin position="432"/>
        <end position="453"/>
    </location>
</feature>
<evidence type="ECO:0000256" key="1">
    <source>
        <dbReference type="PROSITE-ProRule" id="PRU10141"/>
    </source>
</evidence>
<keyword evidence="1" id="KW-0547">Nucleotide-binding</keyword>
<comment type="caution">
    <text evidence="5">The sequence shown here is derived from an EMBL/GenBank/DDBJ whole genome shotgun (WGS) entry which is preliminary data.</text>
</comment>
<evidence type="ECO:0000313" key="5">
    <source>
        <dbReference type="EMBL" id="MBA5603947.1"/>
    </source>
</evidence>
<protein>
    <submittedName>
        <fullName evidence="5">SUMF1/EgtB/PvdO family nonheme iron enzyme</fullName>
    </submittedName>
</protein>
<dbReference type="PANTHER" id="PTHR23150:SF35">
    <property type="entry name" value="BLL6746 PROTEIN"/>
    <property type="match status" value="1"/>
</dbReference>
<dbReference type="GO" id="GO:0120147">
    <property type="term" value="F:formylglycine-generating oxidase activity"/>
    <property type="evidence" value="ECO:0007669"/>
    <property type="project" value="TreeGrafter"/>
</dbReference>
<keyword evidence="3" id="KW-0812">Transmembrane</keyword>
<dbReference type="SUPFAM" id="SSF56112">
    <property type="entry name" value="Protein kinase-like (PK-like)"/>
    <property type="match status" value="1"/>
</dbReference>
<dbReference type="InterPro" id="IPR000719">
    <property type="entry name" value="Prot_kinase_dom"/>
</dbReference>
<dbReference type="InterPro" id="IPR016187">
    <property type="entry name" value="CTDL_fold"/>
</dbReference>
<feature type="region of interest" description="Disordered" evidence="2">
    <location>
        <begin position="688"/>
        <end position="709"/>
    </location>
</feature>
<evidence type="ECO:0000313" key="6">
    <source>
        <dbReference type="Proteomes" id="UP000566711"/>
    </source>
</evidence>
<dbReference type="PANTHER" id="PTHR23150">
    <property type="entry name" value="SULFATASE MODIFYING FACTOR 1, 2"/>
    <property type="match status" value="1"/>
</dbReference>
<dbReference type="InterPro" id="IPR011009">
    <property type="entry name" value="Kinase-like_dom_sf"/>
</dbReference>
<feature type="binding site" evidence="1">
    <location>
        <position position="62"/>
    </location>
    <ligand>
        <name>ATP</name>
        <dbReference type="ChEBI" id="CHEBI:30616"/>
    </ligand>
</feature>
<feature type="region of interest" description="Disordered" evidence="2">
    <location>
        <begin position="428"/>
        <end position="466"/>
    </location>
</feature>
<feature type="compositionally biased region" description="Low complexity" evidence="2">
    <location>
        <begin position="744"/>
        <end position="760"/>
    </location>
</feature>
<dbReference type="AlphaFoldDB" id="A0A7W2I533"/>
<keyword evidence="1" id="KW-0067">ATP-binding</keyword>
<evidence type="ECO:0000256" key="3">
    <source>
        <dbReference type="SAM" id="Phobius"/>
    </source>
</evidence>
<organism evidence="5 6">
    <name type="scientific">Rugamonas fusca</name>
    <dbReference type="NCBI Taxonomy" id="2758568"/>
    <lineage>
        <taxon>Bacteria</taxon>
        <taxon>Pseudomonadati</taxon>
        <taxon>Pseudomonadota</taxon>
        <taxon>Betaproteobacteria</taxon>
        <taxon>Burkholderiales</taxon>
        <taxon>Oxalobacteraceae</taxon>
        <taxon>Telluria group</taxon>
        <taxon>Rugamonas</taxon>
    </lineage>
</organism>
<proteinExistence type="predicted"/>
<dbReference type="Gene3D" id="3.90.1580.10">
    <property type="entry name" value="paralog of FGE (formylglycine-generating enzyme)"/>
    <property type="match status" value="1"/>
</dbReference>
<dbReference type="InterPro" id="IPR051043">
    <property type="entry name" value="Sulfatase_Mod_Factor_Kinase"/>
</dbReference>
<dbReference type="InterPro" id="IPR020635">
    <property type="entry name" value="Tyr_kinase_cat_dom"/>
</dbReference>
<name>A0A7W2I533_9BURK</name>
<dbReference type="RefSeq" id="WP_182213119.1">
    <property type="nucleotide sequence ID" value="NZ_JACEZS010000001.1"/>
</dbReference>
<feature type="compositionally biased region" description="Low complexity" evidence="2">
    <location>
        <begin position="767"/>
        <end position="788"/>
    </location>
</feature>
<dbReference type="InterPro" id="IPR042095">
    <property type="entry name" value="SUMF_sf"/>
</dbReference>
<keyword evidence="3" id="KW-1133">Transmembrane helix</keyword>
<evidence type="ECO:0000256" key="2">
    <source>
        <dbReference type="SAM" id="MobiDB-lite"/>
    </source>
</evidence>
<keyword evidence="3" id="KW-0472">Membrane</keyword>
<dbReference type="PROSITE" id="PS00109">
    <property type="entry name" value="PROTEIN_KINASE_TYR"/>
    <property type="match status" value="1"/>
</dbReference>
<accession>A0A7W2I533</accession>
<evidence type="ECO:0000259" key="4">
    <source>
        <dbReference type="PROSITE" id="PS50011"/>
    </source>
</evidence>
<feature type="domain" description="Protein kinase" evidence="4">
    <location>
        <begin position="33"/>
        <end position="306"/>
    </location>
</feature>
<dbReference type="PROSITE" id="PS50011">
    <property type="entry name" value="PROTEIN_KINASE_DOM"/>
    <property type="match status" value="1"/>
</dbReference>
<keyword evidence="6" id="KW-1185">Reference proteome</keyword>
<dbReference type="InterPro" id="IPR017441">
    <property type="entry name" value="Protein_kinase_ATP_BS"/>
</dbReference>
<dbReference type="Pfam" id="PF00069">
    <property type="entry name" value="Pkinase"/>
    <property type="match status" value="1"/>
</dbReference>
<gene>
    <name evidence="5" type="ORF">H3H36_01040</name>
</gene>
<feature type="compositionally biased region" description="Pro residues" evidence="2">
    <location>
        <begin position="454"/>
        <end position="466"/>
    </location>
</feature>
<dbReference type="SUPFAM" id="SSF56436">
    <property type="entry name" value="C-type lectin-like"/>
    <property type="match status" value="1"/>
</dbReference>
<reference evidence="5 6" key="1">
    <citation type="submission" date="2020-07" db="EMBL/GenBank/DDBJ databases">
        <title>Novel species isolated from subtropical streams in China.</title>
        <authorList>
            <person name="Lu H."/>
        </authorList>
    </citation>
    <scope>NUCLEOTIDE SEQUENCE [LARGE SCALE GENOMIC DNA]</scope>
    <source>
        <strain evidence="5 6">FT3S</strain>
    </source>
</reference>
<dbReference type="PROSITE" id="PS00107">
    <property type="entry name" value="PROTEIN_KINASE_ATP"/>
    <property type="match status" value="1"/>
</dbReference>
<feature type="region of interest" description="Disordered" evidence="2">
    <location>
        <begin position="313"/>
        <end position="365"/>
    </location>
</feature>
<dbReference type="GO" id="GO:0005524">
    <property type="term" value="F:ATP binding"/>
    <property type="evidence" value="ECO:0007669"/>
    <property type="project" value="UniProtKB-UniRule"/>
</dbReference>
<dbReference type="InterPro" id="IPR005532">
    <property type="entry name" value="SUMF_dom"/>
</dbReference>
<dbReference type="InterPro" id="IPR008266">
    <property type="entry name" value="Tyr_kinase_AS"/>
</dbReference>
<dbReference type="GO" id="GO:0004713">
    <property type="term" value="F:protein tyrosine kinase activity"/>
    <property type="evidence" value="ECO:0007669"/>
    <property type="project" value="InterPro"/>
</dbReference>
<dbReference type="CDD" id="cd14014">
    <property type="entry name" value="STKc_PknB_like"/>
    <property type="match status" value="1"/>
</dbReference>
<dbReference type="Proteomes" id="UP000566711">
    <property type="component" value="Unassembled WGS sequence"/>
</dbReference>
<dbReference type="Pfam" id="PF03781">
    <property type="entry name" value="FGE-sulfatase"/>
    <property type="match status" value="1"/>
</dbReference>
<feature type="transmembrane region" description="Helical" evidence="3">
    <location>
        <begin position="370"/>
        <end position="392"/>
    </location>
</feature>
<feature type="region of interest" description="Disordered" evidence="2">
    <location>
        <begin position="744"/>
        <end position="788"/>
    </location>
</feature>